<dbReference type="AlphaFoldDB" id="A0AAU9JJ21"/>
<reference evidence="2" key="1">
    <citation type="submission" date="2021-09" db="EMBL/GenBank/DDBJ databases">
        <authorList>
            <consortium name="AG Swart"/>
            <person name="Singh M."/>
            <person name="Singh A."/>
            <person name="Seah K."/>
            <person name="Emmerich C."/>
        </authorList>
    </citation>
    <scope>NUCLEOTIDE SEQUENCE</scope>
    <source>
        <strain evidence="2">ATCC30299</strain>
    </source>
</reference>
<comment type="caution">
    <text evidence="2">The sequence shown here is derived from an EMBL/GenBank/DDBJ whole genome shotgun (WGS) entry which is preliminary data.</text>
</comment>
<keyword evidence="1" id="KW-1133">Transmembrane helix</keyword>
<proteinExistence type="predicted"/>
<feature type="transmembrane region" description="Helical" evidence="1">
    <location>
        <begin position="66"/>
        <end position="84"/>
    </location>
</feature>
<name>A0AAU9JJ21_9CILI</name>
<feature type="transmembrane region" description="Helical" evidence="1">
    <location>
        <begin position="104"/>
        <end position="123"/>
    </location>
</feature>
<evidence type="ECO:0000256" key="1">
    <source>
        <dbReference type="SAM" id="Phobius"/>
    </source>
</evidence>
<keyword evidence="1" id="KW-0472">Membrane</keyword>
<evidence type="ECO:0000313" key="2">
    <source>
        <dbReference type="EMBL" id="CAG9325978.1"/>
    </source>
</evidence>
<accession>A0AAU9JJ21</accession>
<gene>
    <name evidence="2" type="ORF">BSTOLATCC_MIC39758</name>
</gene>
<organism evidence="2 3">
    <name type="scientific">Blepharisma stoltei</name>
    <dbReference type="NCBI Taxonomy" id="1481888"/>
    <lineage>
        <taxon>Eukaryota</taxon>
        <taxon>Sar</taxon>
        <taxon>Alveolata</taxon>
        <taxon>Ciliophora</taxon>
        <taxon>Postciliodesmatophora</taxon>
        <taxon>Heterotrichea</taxon>
        <taxon>Heterotrichida</taxon>
        <taxon>Blepharismidae</taxon>
        <taxon>Blepharisma</taxon>
    </lineage>
</organism>
<protein>
    <submittedName>
        <fullName evidence="2">Uncharacterized protein</fullName>
    </submittedName>
</protein>
<evidence type="ECO:0000313" key="3">
    <source>
        <dbReference type="Proteomes" id="UP001162131"/>
    </source>
</evidence>
<dbReference type="Proteomes" id="UP001162131">
    <property type="component" value="Unassembled WGS sequence"/>
</dbReference>
<keyword evidence="3" id="KW-1185">Reference proteome</keyword>
<feature type="transmembrane region" description="Helical" evidence="1">
    <location>
        <begin position="41"/>
        <end position="59"/>
    </location>
</feature>
<keyword evidence="1" id="KW-0812">Transmembrane</keyword>
<dbReference type="EMBL" id="CAJZBQ010000039">
    <property type="protein sequence ID" value="CAG9325978.1"/>
    <property type="molecule type" value="Genomic_DNA"/>
</dbReference>
<sequence>MLGLLPFQIIEVRPSIRLNKLFSKLRFLCALQGMLGLFQSIYSPVGGLIMLVSLLLLYCITIRKNWVLCITYIIISLTDIYTEWKLIEGFCFSNERKHHFIPGVSYVKLFFHVIAVYIVFLTYRELKALHIELLWRNRI</sequence>